<dbReference type="GO" id="GO:0004106">
    <property type="term" value="F:chorismate mutase activity"/>
    <property type="evidence" value="ECO:0007669"/>
    <property type="project" value="UniProtKB-EC"/>
</dbReference>
<dbReference type="GO" id="GO:0009697">
    <property type="term" value="P:salicylic acid biosynthetic process"/>
    <property type="evidence" value="ECO:0007669"/>
    <property type="project" value="TreeGrafter"/>
</dbReference>
<dbReference type="PANTHER" id="PTHR38041">
    <property type="entry name" value="CHORISMATE MUTASE"/>
    <property type="match status" value="1"/>
</dbReference>
<dbReference type="NCBIfam" id="TIGR01806">
    <property type="entry name" value="CM_mono2"/>
    <property type="match status" value="1"/>
</dbReference>
<dbReference type="SMART" id="SM00830">
    <property type="entry name" value="CM_2"/>
    <property type="match status" value="1"/>
</dbReference>
<dbReference type="AlphaFoldDB" id="A0A1W9I2Q5"/>
<gene>
    <name evidence="7" type="ORF">A4S15_00055</name>
</gene>
<protein>
    <recommendedName>
        <fullName evidence="2">chorismate mutase</fullName>
        <ecNumber evidence="2">5.4.99.5</ecNumber>
    </recommendedName>
</protein>
<evidence type="ECO:0000256" key="5">
    <source>
        <dbReference type="SAM" id="SignalP"/>
    </source>
</evidence>
<reference evidence="7 8" key="1">
    <citation type="journal article" date="2017" name="Water Res.">
        <title>Comammox in drinking water systems.</title>
        <authorList>
            <person name="Wang Y."/>
            <person name="Ma L."/>
            <person name="Mao Y."/>
            <person name="Jiang X."/>
            <person name="Xia Y."/>
            <person name="Yu K."/>
            <person name="Li B."/>
            <person name="Zhang T."/>
        </authorList>
    </citation>
    <scope>NUCLEOTIDE SEQUENCE [LARGE SCALE GENOMIC DNA]</scope>
    <source>
        <strain evidence="7">SG_bin8</strain>
    </source>
</reference>
<dbReference type="STRING" id="1827387.A4S15_00055"/>
<evidence type="ECO:0000259" key="6">
    <source>
        <dbReference type="SMART" id="SM00830"/>
    </source>
</evidence>
<dbReference type="SUPFAM" id="SSF48600">
    <property type="entry name" value="Chorismate mutase II"/>
    <property type="match status" value="1"/>
</dbReference>
<feature type="chain" id="PRO_5013366409" description="chorismate mutase" evidence="5">
    <location>
        <begin position="32"/>
        <end position="192"/>
    </location>
</feature>
<dbReference type="InterPro" id="IPR008240">
    <property type="entry name" value="Chorismate_mutase_periplasmic"/>
</dbReference>
<accession>A0A1W9I2Q5</accession>
<dbReference type="Gene3D" id="1.20.59.10">
    <property type="entry name" value="Chorismate mutase"/>
    <property type="match status" value="1"/>
</dbReference>
<dbReference type="EMBL" id="LWDL01000005">
    <property type="protein sequence ID" value="OQW53890.1"/>
    <property type="molecule type" value="Genomic_DNA"/>
</dbReference>
<dbReference type="InterPro" id="IPR036979">
    <property type="entry name" value="CM_dom_sf"/>
</dbReference>
<evidence type="ECO:0000256" key="3">
    <source>
        <dbReference type="ARBA" id="ARBA00022729"/>
    </source>
</evidence>
<feature type="signal peptide" evidence="5">
    <location>
        <begin position="1"/>
        <end position="31"/>
    </location>
</feature>
<dbReference type="InterPro" id="IPR002701">
    <property type="entry name" value="CM_II_prokaryot"/>
</dbReference>
<name>A0A1W9I2Q5_9HYPH</name>
<keyword evidence="3 5" id="KW-0732">Signal</keyword>
<feature type="domain" description="Chorismate mutase" evidence="6">
    <location>
        <begin position="30"/>
        <end position="110"/>
    </location>
</feature>
<evidence type="ECO:0000256" key="4">
    <source>
        <dbReference type="ARBA" id="ARBA00023235"/>
    </source>
</evidence>
<evidence type="ECO:0000256" key="1">
    <source>
        <dbReference type="ARBA" id="ARBA00004817"/>
    </source>
</evidence>
<comment type="pathway">
    <text evidence="1">Metabolic intermediate biosynthesis; prephenate biosynthesis; prephenate from chorismate: step 1/1.</text>
</comment>
<dbReference type="UniPathway" id="UPA00120">
    <property type="reaction ID" value="UER00203"/>
</dbReference>
<dbReference type="InterPro" id="IPR051331">
    <property type="entry name" value="Chorismate_mutase-related"/>
</dbReference>
<dbReference type="EC" id="5.4.99.5" evidence="2"/>
<dbReference type="PANTHER" id="PTHR38041:SF2">
    <property type="entry name" value="SECRETED CHORISMATE MUTASE"/>
    <property type="match status" value="1"/>
</dbReference>
<sequence length="192" mass="19955">MIVRAKIGRTVIMALILALTGLVLPAPLAQASDDGAVKKLVGLVVERPQVMPGVAMNKWNSGAAIEDAVREQLVVEAAIIASQGHGLDPASIGHFMPAQIEAARIVQSGLVLRWVQEKHAAFAAPPDLATSIRPELDRLTPALLAALQPALSALRRDGLDALITVSHAVPATLGPALAVAVAPVIEAVRKVP</sequence>
<proteinExistence type="predicted"/>
<dbReference type="Proteomes" id="UP000192872">
    <property type="component" value="Unassembled WGS sequence"/>
</dbReference>
<evidence type="ECO:0000313" key="8">
    <source>
        <dbReference type="Proteomes" id="UP000192872"/>
    </source>
</evidence>
<dbReference type="RefSeq" id="WP_376801933.1">
    <property type="nucleotide sequence ID" value="NZ_DBNB01000034.1"/>
</dbReference>
<dbReference type="GO" id="GO:0046417">
    <property type="term" value="P:chorismate metabolic process"/>
    <property type="evidence" value="ECO:0007669"/>
    <property type="project" value="InterPro"/>
</dbReference>
<comment type="caution">
    <text evidence="7">The sequence shown here is derived from an EMBL/GenBank/DDBJ whole genome shotgun (WGS) entry which is preliminary data.</text>
</comment>
<evidence type="ECO:0000313" key="7">
    <source>
        <dbReference type="EMBL" id="OQW53890.1"/>
    </source>
</evidence>
<keyword evidence="4" id="KW-0413">Isomerase</keyword>
<organism evidence="7 8">
    <name type="scientific">Candidatus Raskinella chloraquaticus</name>
    <dbReference type="NCBI Taxonomy" id="1951219"/>
    <lineage>
        <taxon>Bacteria</taxon>
        <taxon>Pseudomonadati</taxon>
        <taxon>Pseudomonadota</taxon>
        <taxon>Alphaproteobacteria</taxon>
        <taxon>Hyphomicrobiales</taxon>
        <taxon>Phreatobacteraceae</taxon>
        <taxon>Candidatus Raskinella</taxon>
    </lineage>
</organism>
<dbReference type="InterPro" id="IPR036263">
    <property type="entry name" value="Chorismate_II_sf"/>
</dbReference>
<evidence type="ECO:0000256" key="2">
    <source>
        <dbReference type="ARBA" id="ARBA00012404"/>
    </source>
</evidence>